<keyword evidence="1" id="KW-0812">Transmembrane</keyword>
<reference evidence="3" key="1">
    <citation type="submission" date="2019-09" db="UniProtKB">
        <authorList>
            <consortium name="WormBaseParasite"/>
        </authorList>
    </citation>
    <scope>IDENTIFICATION</scope>
</reference>
<protein>
    <submittedName>
        <fullName evidence="3">Uncharacterized protein</fullName>
    </submittedName>
</protein>
<keyword evidence="1" id="KW-0472">Membrane</keyword>
<organism evidence="2 3">
    <name type="scientific">Heligmosomoides polygyrus</name>
    <name type="common">Parasitic roundworm</name>
    <dbReference type="NCBI Taxonomy" id="6339"/>
    <lineage>
        <taxon>Eukaryota</taxon>
        <taxon>Metazoa</taxon>
        <taxon>Ecdysozoa</taxon>
        <taxon>Nematoda</taxon>
        <taxon>Chromadorea</taxon>
        <taxon>Rhabditida</taxon>
        <taxon>Rhabditina</taxon>
        <taxon>Rhabditomorpha</taxon>
        <taxon>Strongyloidea</taxon>
        <taxon>Heligmosomidae</taxon>
        <taxon>Heligmosomoides</taxon>
    </lineage>
</organism>
<evidence type="ECO:0000313" key="3">
    <source>
        <dbReference type="WBParaSite" id="HPBE_0000027801-mRNA-1"/>
    </source>
</evidence>
<dbReference type="AlphaFoldDB" id="A0A183F2D5"/>
<name>A0A183F2D5_HELPZ</name>
<evidence type="ECO:0000313" key="2">
    <source>
        <dbReference type="Proteomes" id="UP000050761"/>
    </source>
</evidence>
<keyword evidence="2" id="KW-1185">Reference proteome</keyword>
<sequence length="105" mass="12248">LTNNVFENHQNSDPRSWQNGGTYIAFGCTLGNKFLPDEIEFLDVSWGLYCPQHIYGLPVLFPNINFPVLLFYLHSFVITRHKRMPVIVYEVSRAILPYKNPQNYV</sequence>
<dbReference type="WBParaSite" id="HPBE_0000027801-mRNA-1">
    <property type="protein sequence ID" value="HPBE_0000027801-mRNA-1"/>
    <property type="gene ID" value="HPBE_0000027801"/>
</dbReference>
<dbReference type="Proteomes" id="UP000050761">
    <property type="component" value="Unassembled WGS sequence"/>
</dbReference>
<keyword evidence="1" id="KW-1133">Transmembrane helix</keyword>
<proteinExistence type="predicted"/>
<feature type="transmembrane region" description="Helical" evidence="1">
    <location>
        <begin position="54"/>
        <end position="73"/>
    </location>
</feature>
<evidence type="ECO:0000256" key="1">
    <source>
        <dbReference type="SAM" id="Phobius"/>
    </source>
</evidence>
<accession>A0A183F2D5</accession>